<gene>
    <name evidence="1" type="ORF">BACOVA_03892</name>
</gene>
<protein>
    <submittedName>
        <fullName evidence="1">Uncharacterized protein</fullName>
    </submittedName>
</protein>
<evidence type="ECO:0000313" key="2">
    <source>
        <dbReference type="Proteomes" id="UP000005475"/>
    </source>
</evidence>
<sequence length="156" mass="17948">MLVILIADALEFFNVSNTMSATQVATTVDLIIEEYPYMKTDDFKLCFKNAMKMKYGENYNRIDGSIIMGWLREYNKERCAVADNQSWNTHKAKLSGETSFTSGLSYEEYRNELKLRVEQGDEEAAKALSLSNEIISYLNKREYGKQEAEGDNLLEH</sequence>
<reference evidence="2" key="2">
    <citation type="submission" date="2007-04" db="EMBL/GenBank/DDBJ databases">
        <title>Draft genome sequence of Bacteroides ovatus (ATCC 8483).</title>
        <authorList>
            <person name="Sudarsanam P."/>
            <person name="Ley R."/>
            <person name="Guruge J."/>
            <person name="Turnbaugh P.J."/>
            <person name="Mahowald M."/>
            <person name="Liep D."/>
            <person name="Gordon J."/>
        </authorList>
    </citation>
    <scope>NUCLEOTIDE SEQUENCE [LARGE SCALE GENOMIC DNA]</scope>
    <source>
        <strain evidence="2">ATCC 8483 / DSM 1896 / JCM 5824 / BCRC 10623 / CCUG 4943 / NCTC 11153</strain>
    </source>
</reference>
<organism evidence="1 2">
    <name type="scientific">Bacteroides ovatus (strain ATCC 8483 / DSM 1896 / JCM 5824 / BCRC 10623 / CCUG 4943 / NCTC 11153)</name>
    <dbReference type="NCBI Taxonomy" id="411476"/>
    <lineage>
        <taxon>Bacteria</taxon>
        <taxon>Pseudomonadati</taxon>
        <taxon>Bacteroidota</taxon>
        <taxon>Bacteroidia</taxon>
        <taxon>Bacteroidales</taxon>
        <taxon>Bacteroidaceae</taxon>
        <taxon>Bacteroides</taxon>
    </lineage>
</organism>
<reference evidence="1 2" key="1">
    <citation type="submission" date="2007-03" db="EMBL/GenBank/DDBJ databases">
        <authorList>
            <person name="Fulton L."/>
            <person name="Clifton S."/>
            <person name="Fulton B."/>
            <person name="Xu J."/>
            <person name="Minx P."/>
            <person name="Pepin K.H."/>
            <person name="Johnson M."/>
            <person name="Thiruvilangam P."/>
            <person name="Bhonagiri V."/>
            <person name="Nash W.E."/>
            <person name="Mardis E.R."/>
            <person name="Wilson R.K."/>
        </authorList>
    </citation>
    <scope>NUCLEOTIDE SEQUENCE [LARGE SCALE GENOMIC DNA]</scope>
    <source>
        <strain evidence="2">ATCC 8483 / DSM 1896 / JCM 5824 / BCRC 10623 / CCUG 4943 / NCTC 11153</strain>
    </source>
</reference>
<name>A0AAN3D887_BACO1</name>
<proteinExistence type="predicted"/>
<dbReference type="EMBL" id="AAXF02000052">
    <property type="protein sequence ID" value="EDO10445.1"/>
    <property type="molecule type" value="Genomic_DNA"/>
</dbReference>
<comment type="caution">
    <text evidence="1">The sequence shown here is derived from an EMBL/GenBank/DDBJ whole genome shotgun (WGS) entry which is preliminary data.</text>
</comment>
<dbReference type="AlphaFoldDB" id="A0AAN3D887"/>
<dbReference type="Proteomes" id="UP000005475">
    <property type="component" value="Unassembled WGS sequence"/>
</dbReference>
<accession>A0AAN3D887</accession>
<evidence type="ECO:0000313" key="1">
    <source>
        <dbReference type="EMBL" id="EDO10445.1"/>
    </source>
</evidence>